<comment type="similarity">
    <text evidence="2">Belongs to the bacterial sugar transferase family.</text>
</comment>
<dbReference type="GO" id="GO:0000271">
    <property type="term" value="P:polysaccharide biosynthetic process"/>
    <property type="evidence" value="ECO:0007669"/>
    <property type="project" value="UniProtKB-KW"/>
</dbReference>
<dbReference type="PANTHER" id="PTHR30576">
    <property type="entry name" value="COLANIC BIOSYNTHESIS UDP-GLUCOSE LIPID CARRIER TRANSFERASE"/>
    <property type="match status" value="1"/>
</dbReference>
<dbReference type="InterPro" id="IPR017475">
    <property type="entry name" value="EPS_sugar_tfrase"/>
</dbReference>
<evidence type="ECO:0000256" key="4">
    <source>
        <dbReference type="ARBA" id="ARBA00022692"/>
    </source>
</evidence>
<dbReference type="NCBIfam" id="TIGR03023">
    <property type="entry name" value="WcaJ_sugtrans"/>
    <property type="match status" value="1"/>
</dbReference>
<dbReference type="Proteomes" id="UP000298588">
    <property type="component" value="Chromosome"/>
</dbReference>
<dbReference type="AlphaFoldDB" id="A0A4D7QU10"/>
<dbReference type="EMBL" id="CP039865">
    <property type="protein sequence ID" value="QCK88527.1"/>
    <property type="molecule type" value="Genomic_DNA"/>
</dbReference>
<feature type="transmembrane region" description="Helical" evidence="8">
    <location>
        <begin position="26"/>
        <end position="48"/>
    </location>
</feature>
<feature type="transmembrane region" description="Helical" evidence="8">
    <location>
        <begin position="68"/>
        <end position="86"/>
    </location>
</feature>
<feature type="transmembrane region" description="Helical" evidence="8">
    <location>
        <begin position="98"/>
        <end position="118"/>
    </location>
</feature>
<dbReference type="EC" id="2.7.8.31" evidence="10"/>
<evidence type="ECO:0000256" key="1">
    <source>
        <dbReference type="ARBA" id="ARBA00004141"/>
    </source>
</evidence>
<dbReference type="Pfam" id="PF02397">
    <property type="entry name" value="Bac_transf"/>
    <property type="match status" value="1"/>
</dbReference>
<evidence type="ECO:0000256" key="8">
    <source>
        <dbReference type="SAM" id="Phobius"/>
    </source>
</evidence>
<dbReference type="InterPro" id="IPR003362">
    <property type="entry name" value="Bact_transf"/>
</dbReference>
<evidence type="ECO:0000259" key="9">
    <source>
        <dbReference type="Pfam" id="PF02397"/>
    </source>
</evidence>
<dbReference type="Pfam" id="PF13727">
    <property type="entry name" value="CoA_binding_3"/>
    <property type="match status" value="1"/>
</dbReference>
<keyword evidence="5 8" id="KW-1133">Transmembrane helix</keyword>
<evidence type="ECO:0000256" key="2">
    <source>
        <dbReference type="ARBA" id="ARBA00006464"/>
    </source>
</evidence>
<evidence type="ECO:0000256" key="5">
    <source>
        <dbReference type="ARBA" id="ARBA00022989"/>
    </source>
</evidence>
<keyword evidence="11" id="KW-1185">Reference proteome</keyword>
<evidence type="ECO:0000256" key="6">
    <source>
        <dbReference type="ARBA" id="ARBA00023136"/>
    </source>
</evidence>
<keyword evidence="3 10" id="KW-0808">Transferase</keyword>
<evidence type="ECO:0000256" key="7">
    <source>
        <dbReference type="ARBA" id="ARBA00023169"/>
    </source>
</evidence>
<dbReference type="KEGG" id="paqt:E8L99_23585"/>
<keyword evidence="4 8" id="KW-0812">Transmembrane</keyword>
<dbReference type="InterPro" id="IPR017473">
    <property type="entry name" value="Undecaprenyl-P_gluc_Ptfrase"/>
</dbReference>
<dbReference type="OrthoDB" id="9808602at2"/>
<dbReference type="GO" id="GO:0009242">
    <property type="term" value="P:colanic acid biosynthetic process"/>
    <property type="evidence" value="ECO:0007669"/>
    <property type="project" value="TreeGrafter"/>
</dbReference>
<feature type="transmembrane region" description="Helical" evidence="8">
    <location>
        <begin position="295"/>
        <end position="316"/>
    </location>
</feature>
<organism evidence="10 11">
    <name type="scientific">Phreatobacter aquaticus</name>
    <dbReference type="NCBI Taxonomy" id="2570229"/>
    <lineage>
        <taxon>Bacteria</taxon>
        <taxon>Pseudomonadati</taxon>
        <taxon>Pseudomonadota</taxon>
        <taxon>Alphaproteobacteria</taxon>
        <taxon>Hyphomicrobiales</taxon>
        <taxon>Phreatobacteraceae</taxon>
        <taxon>Phreatobacter</taxon>
    </lineage>
</organism>
<sequence length="480" mass="53516">MTLKDLDLPIGAIERRSRGGYAWMRLALKAVTATLDWVVVAAGSYAVSAIYNRLSAGDWWSSSAQTNLALLLASLFVLLNAVRGQYQVGNYIGVRGKIGPTLTLWTATFITLIAFAFATKTTDVFSRFGVMASFVIGLPLVLLTRAAASRLLTVGSKIGIIPARRVMLVGREADVTAFAMRYQPWNAGMHIAGTGLLSETDRHPSRTDIARIVTQARDMQLDDVLIIVPWSETTTIDLLIDGFMRAPVTIHLGPERIFDRFDEIRIAKAGGIASLQLGRPPLTAGEIMLKRMMDLVLASFGLFVLTPVLLMVALAVKLDSPGPVLFRQRRHGFNQRAFWIVKFRTMTVQDDGDVIRQATKNDQRITRVGRILRRLNIDELPQLINVLAGQMSLVGPRPHALAHDREFDDRIALYARRHNVKPGITGWAQVHGLRGETDTEDKMKARVEHDLYYIDNWSLLLDIEIIFRTIFSRKAYANAV</sequence>
<reference evidence="10 11" key="1">
    <citation type="submission" date="2019-04" db="EMBL/GenBank/DDBJ databases">
        <title>Phreatobacter aquaticus sp. nov.</title>
        <authorList>
            <person name="Choi A."/>
            <person name="Baek K."/>
        </authorList>
    </citation>
    <scope>NUCLEOTIDE SEQUENCE [LARGE SCALE GENOMIC DNA]</scope>
    <source>
        <strain evidence="10 11">NMCR1094</strain>
    </source>
</reference>
<proteinExistence type="inferred from homology"/>
<protein>
    <submittedName>
        <fullName evidence="10">Undecaprenyl-phosphate glucose phosphotransferase</fullName>
        <ecNumber evidence="10">2.7.8.31</ecNumber>
    </submittedName>
</protein>
<evidence type="ECO:0000256" key="3">
    <source>
        <dbReference type="ARBA" id="ARBA00022679"/>
    </source>
</evidence>
<dbReference type="NCBIfam" id="TIGR03025">
    <property type="entry name" value="EPS_sugtrans"/>
    <property type="match status" value="1"/>
</dbReference>
<feature type="domain" description="Bacterial sugar transferase" evidence="9">
    <location>
        <begin position="290"/>
        <end position="471"/>
    </location>
</feature>
<dbReference type="RefSeq" id="WP_137101853.1">
    <property type="nucleotide sequence ID" value="NZ_CP039865.1"/>
</dbReference>
<accession>A0A4D7QU10</accession>
<keyword evidence="7" id="KW-0270">Exopolysaccharide synthesis</keyword>
<name>A0A4D7QU10_9HYPH</name>
<dbReference type="PANTHER" id="PTHR30576:SF21">
    <property type="entry name" value="UDP-GLUCOSE:UNDECAPRENYL-PHOSPHATE GLUCOSE-1-PHOSPHATE TRANSFERASE"/>
    <property type="match status" value="1"/>
</dbReference>
<gene>
    <name evidence="10" type="ORF">E8L99_23585</name>
</gene>
<dbReference type="GO" id="GO:0016020">
    <property type="term" value="C:membrane"/>
    <property type="evidence" value="ECO:0007669"/>
    <property type="project" value="UniProtKB-SubCell"/>
</dbReference>
<dbReference type="GO" id="GO:0089702">
    <property type="term" value="F:undecaprenyl-phosphate glucose phosphotransferase activity"/>
    <property type="evidence" value="ECO:0007669"/>
    <property type="project" value="UniProtKB-EC"/>
</dbReference>
<comment type="subcellular location">
    <subcellularLocation>
        <location evidence="1">Membrane</location>
        <topology evidence="1">Multi-pass membrane protein</topology>
    </subcellularLocation>
</comment>
<evidence type="ECO:0000313" key="10">
    <source>
        <dbReference type="EMBL" id="QCK88527.1"/>
    </source>
</evidence>
<evidence type="ECO:0000313" key="11">
    <source>
        <dbReference type="Proteomes" id="UP000298588"/>
    </source>
</evidence>
<feature type="transmembrane region" description="Helical" evidence="8">
    <location>
        <begin position="124"/>
        <end position="143"/>
    </location>
</feature>
<keyword evidence="6 8" id="KW-0472">Membrane</keyword>